<dbReference type="EMBL" id="CAJMWZ010001554">
    <property type="protein sequence ID" value="CAE6438065.1"/>
    <property type="molecule type" value="Genomic_DNA"/>
</dbReference>
<dbReference type="InterPro" id="IPR002575">
    <property type="entry name" value="Aminoglycoside_PTrfase"/>
</dbReference>
<sequence>MSTELDLQLTTAAGLATYLASTPYAATSIETVSGGHTGFLYRVVLKEPLEETGETTVIVKHSLGYVAQSIKDATKGGPEGMTLNVERMDFEHEALELVASNPELSTVVRVPRVHAYNPHTHTLIMSDVAPCQLLSTALQEADEELVARIGHALGEFMGKFHKWTSLPEQAGARKRFLENKTSTEDVLRIRWQLALAAAKKYGVERAWMEDMYLAGMEDGKTGSVICMADFWFDNILISTAGELQITIVDWETARTARPELDVAHFATAAYSLVHIHKPIPLMREFIKAYKIHMDLDETSMATHAGRDMLGFGVIMPWIRHRDQSVKQPIAQLGVELLEAAQTGDKQALGKNPVLADMYTI</sequence>
<dbReference type="Gene3D" id="3.30.200.20">
    <property type="entry name" value="Phosphorylase Kinase, domain 1"/>
    <property type="match status" value="1"/>
</dbReference>
<accession>A0A8H3AQI8</accession>
<evidence type="ECO:0000259" key="1">
    <source>
        <dbReference type="Pfam" id="PF01636"/>
    </source>
</evidence>
<organism evidence="2 3">
    <name type="scientific">Rhizoctonia solani</name>
    <dbReference type="NCBI Taxonomy" id="456999"/>
    <lineage>
        <taxon>Eukaryota</taxon>
        <taxon>Fungi</taxon>
        <taxon>Dikarya</taxon>
        <taxon>Basidiomycota</taxon>
        <taxon>Agaricomycotina</taxon>
        <taxon>Agaricomycetes</taxon>
        <taxon>Cantharellales</taxon>
        <taxon>Ceratobasidiaceae</taxon>
        <taxon>Rhizoctonia</taxon>
    </lineage>
</organism>
<dbReference type="InterPro" id="IPR011009">
    <property type="entry name" value="Kinase-like_dom_sf"/>
</dbReference>
<dbReference type="AlphaFoldDB" id="A0A8H3AQI8"/>
<dbReference type="InterPro" id="IPR051678">
    <property type="entry name" value="AGP_Transferase"/>
</dbReference>
<dbReference type="Proteomes" id="UP000663850">
    <property type="component" value="Unassembled WGS sequence"/>
</dbReference>
<feature type="domain" description="Aminoglycoside phosphotransferase" evidence="1">
    <location>
        <begin position="85"/>
        <end position="270"/>
    </location>
</feature>
<comment type="caution">
    <text evidence="2">The sequence shown here is derived from an EMBL/GenBank/DDBJ whole genome shotgun (WGS) entry which is preliminary data.</text>
</comment>
<evidence type="ECO:0000313" key="3">
    <source>
        <dbReference type="Proteomes" id="UP000663850"/>
    </source>
</evidence>
<dbReference type="Gene3D" id="3.90.1200.10">
    <property type="match status" value="1"/>
</dbReference>
<dbReference type="SUPFAM" id="SSF56112">
    <property type="entry name" value="Protein kinase-like (PK-like)"/>
    <property type="match status" value="1"/>
</dbReference>
<dbReference type="PANTHER" id="PTHR21310">
    <property type="entry name" value="AMINOGLYCOSIDE PHOSPHOTRANSFERASE-RELATED-RELATED"/>
    <property type="match status" value="1"/>
</dbReference>
<gene>
    <name evidence="2" type="ORF">RDB_LOCUS25961</name>
</gene>
<dbReference type="Pfam" id="PF01636">
    <property type="entry name" value="APH"/>
    <property type="match status" value="1"/>
</dbReference>
<protein>
    <recommendedName>
        <fullName evidence="1">Aminoglycoside phosphotransferase domain-containing protein</fullName>
    </recommendedName>
</protein>
<proteinExistence type="predicted"/>
<reference evidence="2" key="1">
    <citation type="submission" date="2021-01" db="EMBL/GenBank/DDBJ databases">
        <authorList>
            <person name="Kaushik A."/>
        </authorList>
    </citation>
    <scope>NUCLEOTIDE SEQUENCE</scope>
    <source>
        <strain evidence="2">Type strain: AG8-Rh-89/</strain>
    </source>
</reference>
<evidence type="ECO:0000313" key="2">
    <source>
        <dbReference type="EMBL" id="CAE6438065.1"/>
    </source>
</evidence>
<name>A0A8H3AQI8_9AGAM</name>